<dbReference type="Pfam" id="PF07729">
    <property type="entry name" value="FCD"/>
    <property type="match status" value="1"/>
</dbReference>
<dbReference type="InterPro" id="IPR011711">
    <property type="entry name" value="GntR_C"/>
</dbReference>
<dbReference type="PROSITE" id="PS50949">
    <property type="entry name" value="HTH_GNTR"/>
    <property type="match status" value="1"/>
</dbReference>
<evidence type="ECO:0000256" key="3">
    <source>
        <dbReference type="ARBA" id="ARBA00023163"/>
    </source>
</evidence>
<sequence>MRKNTSDFLYTEIINDFLNENLKYGDKIVELDLCAQYGTSRTPLREALAKLEKDGLVERKVNNRLQIVTIDENILDEILDLRLSLENMVMKYALKYSKETSLFADLLENLELVDFYLKQEDAVTGRKILSKFTEIMYKQSRLKYTTKLIENYNLLLYPLRTRSLMTLKRLYEAQKEHQHIYDLLHDGNLDEVQKFNVYHLQTSMDSMRKQLKLYNA</sequence>
<reference evidence="5" key="1">
    <citation type="submission" date="2019-08" db="EMBL/GenBank/DDBJ databases">
        <authorList>
            <person name="Kucharzyk K."/>
            <person name="Murdoch R.W."/>
            <person name="Higgins S."/>
            <person name="Loffler F."/>
        </authorList>
    </citation>
    <scope>NUCLEOTIDE SEQUENCE</scope>
</reference>
<dbReference type="PANTHER" id="PTHR43537:SF24">
    <property type="entry name" value="GLUCONATE OPERON TRANSCRIPTIONAL REPRESSOR"/>
    <property type="match status" value="1"/>
</dbReference>
<comment type="caution">
    <text evidence="5">The sequence shown here is derived from an EMBL/GenBank/DDBJ whole genome shotgun (WGS) entry which is preliminary data.</text>
</comment>
<dbReference type="GO" id="GO:0003677">
    <property type="term" value="F:DNA binding"/>
    <property type="evidence" value="ECO:0007669"/>
    <property type="project" value="UniProtKB-KW"/>
</dbReference>
<keyword evidence="1" id="KW-0805">Transcription regulation</keyword>
<evidence type="ECO:0000256" key="1">
    <source>
        <dbReference type="ARBA" id="ARBA00023015"/>
    </source>
</evidence>
<dbReference type="SMART" id="SM00345">
    <property type="entry name" value="HTH_GNTR"/>
    <property type="match status" value="1"/>
</dbReference>
<accession>A0A644ZJJ2</accession>
<dbReference type="Pfam" id="PF00392">
    <property type="entry name" value="GntR"/>
    <property type="match status" value="1"/>
</dbReference>
<dbReference type="SUPFAM" id="SSF46785">
    <property type="entry name" value="Winged helix' DNA-binding domain"/>
    <property type="match status" value="1"/>
</dbReference>
<organism evidence="5">
    <name type="scientific">bioreactor metagenome</name>
    <dbReference type="NCBI Taxonomy" id="1076179"/>
    <lineage>
        <taxon>unclassified sequences</taxon>
        <taxon>metagenomes</taxon>
        <taxon>ecological metagenomes</taxon>
    </lineage>
</organism>
<dbReference type="Gene3D" id="1.10.10.10">
    <property type="entry name" value="Winged helix-like DNA-binding domain superfamily/Winged helix DNA-binding domain"/>
    <property type="match status" value="1"/>
</dbReference>
<keyword evidence="3" id="KW-0804">Transcription</keyword>
<proteinExistence type="predicted"/>
<feature type="domain" description="HTH gntR-type" evidence="4">
    <location>
        <begin position="3"/>
        <end position="70"/>
    </location>
</feature>
<dbReference type="EMBL" id="VSSQ01009225">
    <property type="protein sequence ID" value="MPM41046.1"/>
    <property type="molecule type" value="Genomic_DNA"/>
</dbReference>
<dbReference type="AlphaFoldDB" id="A0A644ZJJ2"/>
<dbReference type="SUPFAM" id="SSF48008">
    <property type="entry name" value="GntR ligand-binding domain-like"/>
    <property type="match status" value="1"/>
</dbReference>
<dbReference type="GO" id="GO:0003700">
    <property type="term" value="F:DNA-binding transcription factor activity"/>
    <property type="evidence" value="ECO:0007669"/>
    <property type="project" value="InterPro"/>
</dbReference>
<evidence type="ECO:0000259" key="4">
    <source>
        <dbReference type="PROSITE" id="PS50949"/>
    </source>
</evidence>
<dbReference type="PANTHER" id="PTHR43537">
    <property type="entry name" value="TRANSCRIPTIONAL REGULATOR, GNTR FAMILY"/>
    <property type="match status" value="1"/>
</dbReference>
<dbReference type="InterPro" id="IPR008920">
    <property type="entry name" value="TF_FadR/GntR_C"/>
</dbReference>
<evidence type="ECO:0000256" key="2">
    <source>
        <dbReference type="ARBA" id="ARBA00023125"/>
    </source>
</evidence>
<dbReference type="InterPro" id="IPR036388">
    <property type="entry name" value="WH-like_DNA-bd_sf"/>
</dbReference>
<dbReference type="Gene3D" id="1.20.120.530">
    <property type="entry name" value="GntR ligand-binding domain-like"/>
    <property type="match status" value="1"/>
</dbReference>
<gene>
    <name evidence="5" type="ORF">SDC9_87695</name>
</gene>
<evidence type="ECO:0000313" key="5">
    <source>
        <dbReference type="EMBL" id="MPM41046.1"/>
    </source>
</evidence>
<dbReference type="InterPro" id="IPR036390">
    <property type="entry name" value="WH_DNA-bd_sf"/>
</dbReference>
<protein>
    <recommendedName>
        <fullName evidence="4">HTH gntR-type domain-containing protein</fullName>
    </recommendedName>
</protein>
<dbReference type="InterPro" id="IPR000524">
    <property type="entry name" value="Tscrpt_reg_HTH_GntR"/>
</dbReference>
<keyword evidence="2" id="KW-0238">DNA-binding</keyword>
<name>A0A644ZJJ2_9ZZZZ</name>